<name>A0ABV9S839_9PSEU</name>
<evidence type="ECO:0000313" key="2">
    <source>
        <dbReference type="EMBL" id="MFC4856806.1"/>
    </source>
</evidence>
<sequence>MLVGLIPAAVLLVVLVAVGYLAWCWVFPFTRCRHSSERHFLRCRRCQSTGTRLRAGRRLLNHIRAARRH</sequence>
<evidence type="ECO:0000313" key="3">
    <source>
        <dbReference type="Proteomes" id="UP001595859"/>
    </source>
</evidence>
<keyword evidence="3" id="KW-1185">Reference proteome</keyword>
<proteinExistence type="predicted"/>
<organism evidence="2 3">
    <name type="scientific">Actinophytocola glycyrrhizae</name>
    <dbReference type="NCBI Taxonomy" id="2044873"/>
    <lineage>
        <taxon>Bacteria</taxon>
        <taxon>Bacillati</taxon>
        <taxon>Actinomycetota</taxon>
        <taxon>Actinomycetes</taxon>
        <taxon>Pseudonocardiales</taxon>
        <taxon>Pseudonocardiaceae</taxon>
    </lineage>
</organism>
<keyword evidence="1" id="KW-0812">Transmembrane</keyword>
<evidence type="ECO:0008006" key="4">
    <source>
        <dbReference type="Google" id="ProtNLM"/>
    </source>
</evidence>
<dbReference type="EMBL" id="JBHSIS010000011">
    <property type="protein sequence ID" value="MFC4856806.1"/>
    <property type="molecule type" value="Genomic_DNA"/>
</dbReference>
<comment type="caution">
    <text evidence="2">The sequence shown here is derived from an EMBL/GenBank/DDBJ whole genome shotgun (WGS) entry which is preliminary data.</text>
</comment>
<feature type="transmembrane region" description="Helical" evidence="1">
    <location>
        <begin position="6"/>
        <end position="29"/>
    </location>
</feature>
<keyword evidence="1" id="KW-1133">Transmembrane helix</keyword>
<dbReference type="Proteomes" id="UP001595859">
    <property type="component" value="Unassembled WGS sequence"/>
</dbReference>
<keyword evidence="1" id="KW-0472">Membrane</keyword>
<reference evidence="3" key="1">
    <citation type="journal article" date="2019" name="Int. J. Syst. Evol. Microbiol.">
        <title>The Global Catalogue of Microorganisms (GCM) 10K type strain sequencing project: providing services to taxonomists for standard genome sequencing and annotation.</title>
        <authorList>
            <consortium name="The Broad Institute Genomics Platform"/>
            <consortium name="The Broad Institute Genome Sequencing Center for Infectious Disease"/>
            <person name="Wu L."/>
            <person name="Ma J."/>
        </authorList>
    </citation>
    <scope>NUCLEOTIDE SEQUENCE [LARGE SCALE GENOMIC DNA]</scope>
    <source>
        <strain evidence="3">ZS-22-S1</strain>
    </source>
</reference>
<evidence type="ECO:0000256" key="1">
    <source>
        <dbReference type="SAM" id="Phobius"/>
    </source>
</evidence>
<gene>
    <name evidence="2" type="ORF">ACFPCV_25155</name>
</gene>
<accession>A0ABV9S839</accession>
<protein>
    <recommendedName>
        <fullName evidence="4">Secreted protein</fullName>
    </recommendedName>
</protein>
<dbReference type="RefSeq" id="WP_378058793.1">
    <property type="nucleotide sequence ID" value="NZ_JBHSIS010000011.1"/>
</dbReference>